<dbReference type="KEGG" id="tsu:Tresu_0208"/>
<sequence>MIPLKGRRKVLIVSETQSFHDNISCILPKSDFFPVFHASSGGEARRLLLELPVDILIVDSPLPDEHGIMFAESFADLNMGILLLVKSELYEETSYKVEEQGIVTLPKPNSPEMFFTAIKMLSAMSFRLQKMEAKNKTLQEKMQDIRTINKAKWLLIENLNMTESNAHKHIEKLSMDNRQSKREVAEEIIERYD</sequence>
<dbReference type="RefSeq" id="WP_013700482.1">
    <property type="nucleotide sequence ID" value="NC_015385.1"/>
</dbReference>
<dbReference type="Gene3D" id="3.40.50.2300">
    <property type="match status" value="1"/>
</dbReference>
<evidence type="ECO:0000259" key="4">
    <source>
        <dbReference type="PROSITE" id="PS50921"/>
    </source>
</evidence>
<dbReference type="SUPFAM" id="SSF52172">
    <property type="entry name" value="CheY-like"/>
    <property type="match status" value="1"/>
</dbReference>
<keyword evidence="2" id="KW-0175">Coiled coil</keyword>
<keyword evidence="6" id="KW-1185">Reference proteome</keyword>
<dbReference type="EMBL" id="CP002631">
    <property type="protein sequence ID" value="AEB13171.1"/>
    <property type="molecule type" value="Genomic_DNA"/>
</dbReference>
<accession>F2NWX2</accession>
<dbReference type="InterPro" id="IPR005561">
    <property type="entry name" value="ANTAR"/>
</dbReference>
<gene>
    <name evidence="5" type="ordered locus">Tresu_0208</name>
</gene>
<dbReference type="InterPro" id="IPR011006">
    <property type="entry name" value="CheY-like_superfamily"/>
</dbReference>
<evidence type="ECO:0000256" key="1">
    <source>
        <dbReference type="PROSITE-ProRule" id="PRU00169"/>
    </source>
</evidence>
<dbReference type="GO" id="GO:0003723">
    <property type="term" value="F:RNA binding"/>
    <property type="evidence" value="ECO:0007669"/>
    <property type="project" value="InterPro"/>
</dbReference>
<dbReference type="GeneID" id="302997449"/>
<feature type="coiled-coil region" evidence="2">
    <location>
        <begin position="121"/>
        <end position="148"/>
    </location>
</feature>
<proteinExistence type="predicted"/>
<dbReference type="PIRSF" id="PIRSF036382">
    <property type="entry name" value="RR_antiterm"/>
    <property type="match status" value="1"/>
</dbReference>
<evidence type="ECO:0000313" key="5">
    <source>
        <dbReference type="EMBL" id="AEB13171.1"/>
    </source>
</evidence>
<dbReference type="HOGENOM" id="CLU_000445_65_2_12"/>
<dbReference type="InterPro" id="IPR008327">
    <property type="entry name" value="Sig_transdc_resp-reg_antiterm"/>
</dbReference>
<dbReference type="eggNOG" id="COG3707">
    <property type="taxonomic scope" value="Bacteria"/>
</dbReference>
<dbReference type="STRING" id="869209.Tresu_0208"/>
<dbReference type="OrthoDB" id="9808843at2"/>
<feature type="domain" description="Response regulatory" evidence="3">
    <location>
        <begin position="9"/>
        <end position="122"/>
    </location>
</feature>
<organism evidence="5 6">
    <name type="scientific">Treponema succinifaciens (strain ATCC 33096 / DSM 2489 / 6091)</name>
    <dbReference type="NCBI Taxonomy" id="869209"/>
    <lineage>
        <taxon>Bacteria</taxon>
        <taxon>Pseudomonadati</taxon>
        <taxon>Spirochaetota</taxon>
        <taxon>Spirochaetia</taxon>
        <taxon>Spirochaetales</taxon>
        <taxon>Treponemataceae</taxon>
        <taxon>Treponema</taxon>
    </lineage>
</organism>
<dbReference type="Pfam" id="PF03861">
    <property type="entry name" value="ANTAR"/>
    <property type="match status" value="1"/>
</dbReference>
<evidence type="ECO:0000259" key="3">
    <source>
        <dbReference type="PROSITE" id="PS50110"/>
    </source>
</evidence>
<dbReference type="SMART" id="SM01012">
    <property type="entry name" value="ANTAR"/>
    <property type="match status" value="1"/>
</dbReference>
<reference evidence="5 6" key="1">
    <citation type="journal article" date="2011" name="Stand. Genomic Sci.">
        <title>Complete genome sequence of Treponema succinifaciens type strain (6091).</title>
        <authorList>
            <person name="Han C."/>
            <person name="Gronow S."/>
            <person name="Teshima H."/>
            <person name="Lapidus A."/>
            <person name="Nolan M."/>
            <person name="Lucas S."/>
            <person name="Hammon N."/>
            <person name="Deshpande S."/>
            <person name="Cheng J.F."/>
            <person name="Zeytun A."/>
            <person name="Tapia R."/>
            <person name="Goodwin L."/>
            <person name="Pitluck S."/>
            <person name="Liolios K."/>
            <person name="Pagani I."/>
            <person name="Ivanova N."/>
            <person name="Mavromatis K."/>
            <person name="Mikhailova N."/>
            <person name="Huntemann M."/>
            <person name="Pati A."/>
            <person name="Chen A."/>
            <person name="Palaniappan K."/>
            <person name="Land M."/>
            <person name="Hauser L."/>
            <person name="Brambilla E.M."/>
            <person name="Rohde M."/>
            <person name="Goker M."/>
            <person name="Woyke T."/>
            <person name="Bristow J."/>
            <person name="Eisen J.A."/>
            <person name="Markowitz V."/>
            <person name="Hugenholtz P."/>
            <person name="Kyrpides N.C."/>
            <person name="Klenk H.P."/>
            <person name="Detter J.C."/>
        </authorList>
    </citation>
    <scope>NUCLEOTIDE SEQUENCE [LARGE SCALE GENOMIC DNA]</scope>
    <source>
        <strain evidence="6">ATCC 33096 / DSM 2489 / 6091</strain>
    </source>
</reference>
<dbReference type="PROSITE" id="PS50110">
    <property type="entry name" value="RESPONSE_REGULATORY"/>
    <property type="match status" value="1"/>
</dbReference>
<name>F2NWX2_TRES6</name>
<dbReference type="Gene3D" id="1.10.10.10">
    <property type="entry name" value="Winged helix-like DNA-binding domain superfamily/Winged helix DNA-binding domain"/>
    <property type="match status" value="1"/>
</dbReference>
<dbReference type="Proteomes" id="UP000006852">
    <property type="component" value="Chromosome"/>
</dbReference>
<feature type="domain" description="ANTAR" evidence="4">
    <location>
        <begin position="128"/>
        <end position="189"/>
    </location>
</feature>
<dbReference type="InterPro" id="IPR001789">
    <property type="entry name" value="Sig_transdc_resp-reg_receiver"/>
</dbReference>
<dbReference type="Pfam" id="PF00072">
    <property type="entry name" value="Response_reg"/>
    <property type="match status" value="1"/>
</dbReference>
<dbReference type="GO" id="GO:0000160">
    <property type="term" value="P:phosphorelay signal transduction system"/>
    <property type="evidence" value="ECO:0007669"/>
    <property type="project" value="InterPro"/>
</dbReference>
<dbReference type="AlphaFoldDB" id="F2NWX2"/>
<evidence type="ECO:0000256" key="2">
    <source>
        <dbReference type="SAM" id="Coils"/>
    </source>
</evidence>
<protein>
    <submittedName>
        <fullName evidence="5">Response regulator receiver and ANTAR domain protein</fullName>
    </submittedName>
</protein>
<evidence type="ECO:0000313" key="6">
    <source>
        <dbReference type="Proteomes" id="UP000006852"/>
    </source>
</evidence>
<feature type="modified residue" description="4-aspartylphosphate" evidence="1">
    <location>
        <position position="59"/>
    </location>
</feature>
<dbReference type="PROSITE" id="PS50921">
    <property type="entry name" value="ANTAR"/>
    <property type="match status" value="1"/>
</dbReference>
<reference evidence="6" key="2">
    <citation type="submission" date="2011-04" db="EMBL/GenBank/DDBJ databases">
        <title>The complete genome of chromosome of Treponema succinifaciens DSM 2489.</title>
        <authorList>
            <person name="Lucas S."/>
            <person name="Copeland A."/>
            <person name="Lapidus A."/>
            <person name="Bruce D."/>
            <person name="Goodwin L."/>
            <person name="Pitluck S."/>
            <person name="Peters L."/>
            <person name="Kyrpides N."/>
            <person name="Mavromatis K."/>
            <person name="Ivanova N."/>
            <person name="Ovchinnikova G."/>
            <person name="Teshima H."/>
            <person name="Detter J.C."/>
            <person name="Tapia R."/>
            <person name="Han C."/>
            <person name="Land M."/>
            <person name="Hauser L."/>
            <person name="Markowitz V."/>
            <person name="Cheng J.-F."/>
            <person name="Hugenholtz P."/>
            <person name="Woyke T."/>
            <person name="Wu D."/>
            <person name="Gronow S."/>
            <person name="Wellnitz S."/>
            <person name="Brambilla E."/>
            <person name="Klenk H.-P."/>
            <person name="Eisen J.A."/>
        </authorList>
    </citation>
    <scope>NUCLEOTIDE SEQUENCE [LARGE SCALE GENOMIC DNA]</scope>
    <source>
        <strain evidence="6">ATCC 33096 / DSM 2489 / 6091</strain>
    </source>
</reference>
<dbReference type="InterPro" id="IPR036388">
    <property type="entry name" value="WH-like_DNA-bd_sf"/>
</dbReference>
<keyword evidence="1" id="KW-0597">Phosphoprotein</keyword>